<evidence type="ECO:0000313" key="4">
    <source>
        <dbReference type="Proteomes" id="UP000001542"/>
    </source>
</evidence>
<gene>
    <name evidence="3" type="ORF">TVAG_206430</name>
</gene>
<keyword evidence="1" id="KW-0175">Coiled coil</keyword>
<dbReference type="KEGG" id="tva:4771454"/>
<reference evidence="3" key="2">
    <citation type="journal article" date="2007" name="Science">
        <title>Draft genome sequence of the sexually transmitted pathogen Trichomonas vaginalis.</title>
        <authorList>
            <person name="Carlton J.M."/>
            <person name="Hirt R.P."/>
            <person name="Silva J.C."/>
            <person name="Delcher A.L."/>
            <person name="Schatz M."/>
            <person name="Zhao Q."/>
            <person name="Wortman J.R."/>
            <person name="Bidwell S.L."/>
            <person name="Alsmark U.C.M."/>
            <person name="Besteiro S."/>
            <person name="Sicheritz-Ponten T."/>
            <person name="Noel C.J."/>
            <person name="Dacks J.B."/>
            <person name="Foster P.G."/>
            <person name="Simillion C."/>
            <person name="Van de Peer Y."/>
            <person name="Miranda-Saavedra D."/>
            <person name="Barton G.J."/>
            <person name="Westrop G.D."/>
            <person name="Mueller S."/>
            <person name="Dessi D."/>
            <person name="Fiori P.L."/>
            <person name="Ren Q."/>
            <person name="Paulsen I."/>
            <person name="Zhang H."/>
            <person name="Bastida-Corcuera F.D."/>
            <person name="Simoes-Barbosa A."/>
            <person name="Brown M.T."/>
            <person name="Hayes R.D."/>
            <person name="Mukherjee M."/>
            <person name="Okumura C.Y."/>
            <person name="Schneider R."/>
            <person name="Smith A.J."/>
            <person name="Vanacova S."/>
            <person name="Villalvazo M."/>
            <person name="Haas B.J."/>
            <person name="Pertea M."/>
            <person name="Feldblyum T.V."/>
            <person name="Utterback T.R."/>
            <person name="Shu C.L."/>
            <person name="Osoegawa K."/>
            <person name="de Jong P.J."/>
            <person name="Hrdy I."/>
            <person name="Horvathova L."/>
            <person name="Zubacova Z."/>
            <person name="Dolezal P."/>
            <person name="Malik S.B."/>
            <person name="Logsdon J.M. Jr."/>
            <person name="Henze K."/>
            <person name="Gupta A."/>
            <person name="Wang C.C."/>
            <person name="Dunne R.L."/>
            <person name="Upcroft J.A."/>
            <person name="Upcroft P."/>
            <person name="White O."/>
            <person name="Salzberg S.L."/>
            <person name="Tang P."/>
            <person name="Chiu C.-H."/>
            <person name="Lee Y.-S."/>
            <person name="Embley T.M."/>
            <person name="Coombs G.H."/>
            <person name="Mottram J.C."/>
            <person name="Tachezy J."/>
            <person name="Fraser-Liggett C.M."/>
            <person name="Johnson P.J."/>
        </authorList>
    </citation>
    <scope>NUCLEOTIDE SEQUENCE [LARGE SCALE GENOMIC DNA]</scope>
    <source>
        <strain evidence="3">G3</strain>
    </source>
</reference>
<proteinExistence type="predicted"/>
<dbReference type="InParanoid" id="A2E1M8"/>
<accession>A2E1M8</accession>
<dbReference type="RefSeq" id="XP_001325698.1">
    <property type="nucleotide sequence ID" value="XM_001325663.1"/>
</dbReference>
<dbReference type="SMR" id="A2E1M8"/>
<evidence type="ECO:0000256" key="1">
    <source>
        <dbReference type="SAM" id="Coils"/>
    </source>
</evidence>
<keyword evidence="4" id="KW-1185">Reference proteome</keyword>
<evidence type="ECO:0000256" key="2">
    <source>
        <dbReference type="SAM" id="MobiDB-lite"/>
    </source>
</evidence>
<dbReference type="VEuPathDB" id="TrichDB:TVAGG3_0518930"/>
<reference evidence="3" key="1">
    <citation type="submission" date="2006-10" db="EMBL/GenBank/DDBJ databases">
        <authorList>
            <person name="Amadeo P."/>
            <person name="Zhao Q."/>
            <person name="Wortman J."/>
            <person name="Fraser-Liggett C."/>
            <person name="Carlton J."/>
        </authorList>
    </citation>
    <scope>NUCLEOTIDE SEQUENCE</scope>
    <source>
        <strain evidence="3">G3</strain>
    </source>
</reference>
<feature type="coiled-coil region" evidence="1">
    <location>
        <begin position="1087"/>
        <end position="1121"/>
    </location>
</feature>
<dbReference type="AlphaFoldDB" id="A2E1M8"/>
<organism evidence="3 4">
    <name type="scientific">Trichomonas vaginalis (strain ATCC PRA-98 / G3)</name>
    <dbReference type="NCBI Taxonomy" id="412133"/>
    <lineage>
        <taxon>Eukaryota</taxon>
        <taxon>Metamonada</taxon>
        <taxon>Parabasalia</taxon>
        <taxon>Trichomonadida</taxon>
        <taxon>Trichomonadidae</taxon>
        <taxon>Trichomonas</taxon>
    </lineage>
</organism>
<dbReference type="EMBL" id="DS113285">
    <property type="protein sequence ID" value="EAY13475.1"/>
    <property type="molecule type" value="Genomic_DNA"/>
</dbReference>
<feature type="coiled-coil region" evidence="1">
    <location>
        <begin position="1201"/>
        <end position="1231"/>
    </location>
</feature>
<dbReference type="Proteomes" id="UP000001542">
    <property type="component" value="Unassembled WGS sequence"/>
</dbReference>
<feature type="region of interest" description="Disordered" evidence="2">
    <location>
        <begin position="337"/>
        <end position="358"/>
    </location>
</feature>
<dbReference type="VEuPathDB" id="TrichDB:TVAG_206430"/>
<name>A2E1M8_TRIV3</name>
<evidence type="ECO:0000313" key="3">
    <source>
        <dbReference type="EMBL" id="EAY13475.1"/>
    </source>
</evidence>
<protein>
    <submittedName>
        <fullName evidence="3">Uncharacterized protein</fullName>
    </submittedName>
</protein>
<sequence>MIEPDRTNEQLNSALISLQSNLTQLKPLLVELKMKFTDLKNQPIVFSKELIQPCQNVIQSIVDIFKPIENIYKHPNPQANFDHLYNKLITDTTQLISSNILKLDVQIPLVASYIPLLIFYFQTNVGTDFDNGLDNSINTLFFTFHQCLTTKLPNVFKLNIDQNIISLQTFLEAIKPDEQFSKATDLVEELLKSIKETKDSKNEKSIKQLNISISSFRANIIPFLQQIYQNQEIKLKYLGFSSNLKSIEHSILTESRLSNITKIANEIIKYLTEDSNSSVNPDFTFQKFDLTNFFTSVSRILIQTDEFSSFPGDLAQMIQNPGLDYTELMTKISEVKLTTPSSEENPDPSSEFKSSLSSEDSDIRKASLTYIANQLPILYKLAKSQQQPSILVKLLSSLRKIRTITKFCKENDDFITLYEYLVYILLLPDTKKFYPVLHPILAENLPSRESVSKVLNIAELESQANELIVLIANTNSNQLMQSKLSEEDVINQNEAASISVDLARPIDALQSLNINLRHAVDFMEFFGLHESFLAELGSNPQKEVAKNHDKTVINLTSCLLSLLQSQIRVDITEEFMKSWISLVTMAMTEEKVDFSEIFRTIPFIDYSNLLMESTLKCCSLVAVVQNIVQPVLRVDQTNFDYHQLLSNTLSLQIKFFDYILSLHGQPSDVLSTMSATFENLKKIAYDWVPELLKINRPIVSILGITSILQKILKIAGISENSEQIFNIFKSNLILGVSSSFSVIKDINLADKNQEIIDKFVDFDSNDLKYLLDCKSEKVDELMKSLVSTFMTIDDIVSPVKLYDSMTRFLYTVAGYASSPFLLSSKNIIKIMKEISKIATEIDDGLRSGSRIDILYFQACIKKMDFNNLNLSNGVDGDLSNFKLNLSTASEASLITMISMLSSTYFNIELDYNDYKVPYEDICQIPQLFSNSLTFLKSLREYSSDPRIDSLINKIKQIIQKHTKKDDPEIEELDKKTQAINDETKQLIGELSHLVKQYNELLGDGFKVSSPPYDSFQQLDKLQVEASCLNIEGELLKIEVKSLEKEVERMKMIAEKYNGTGERSPQVEAVKRILREVTRPKLTLPDDSAELSQMFEKVSAENERLLDELTKMQRGVMSHEDQLDMLLIKSDEIRNVQTHTLGKEETDAIKRQIQETQTSIQNLKRKLDKGIVGNPNAQLKNFLRHSRELAFNDSKPNVSSQRRFLEETMESAERLMNQRNELIAKRNALLEKAQKQ</sequence>
<feature type="compositionally biased region" description="Low complexity" evidence="2">
    <location>
        <begin position="340"/>
        <end position="358"/>
    </location>
</feature>